<name>A0A495X6P8_9PSEU</name>
<protein>
    <recommendedName>
        <fullName evidence="3">HEAT repeat protein</fullName>
    </recommendedName>
</protein>
<dbReference type="AlphaFoldDB" id="A0A495X6P8"/>
<accession>A0A495X6P8</accession>
<organism evidence="1 2">
    <name type="scientific">Saccharothrix variisporea</name>
    <dbReference type="NCBI Taxonomy" id="543527"/>
    <lineage>
        <taxon>Bacteria</taxon>
        <taxon>Bacillati</taxon>
        <taxon>Actinomycetota</taxon>
        <taxon>Actinomycetes</taxon>
        <taxon>Pseudonocardiales</taxon>
        <taxon>Pseudonocardiaceae</taxon>
        <taxon>Saccharothrix</taxon>
    </lineage>
</organism>
<proteinExistence type="predicted"/>
<dbReference type="EMBL" id="RBXR01000001">
    <property type="protein sequence ID" value="RKT69209.1"/>
    <property type="molecule type" value="Genomic_DNA"/>
</dbReference>
<comment type="caution">
    <text evidence="1">The sequence shown here is derived from an EMBL/GenBank/DDBJ whole genome shotgun (WGS) entry which is preliminary data.</text>
</comment>
<evidence type="ECO:0000313" key="2">
    <source>
        <dbReference type="Proteomes" id="UP000272729"/>
    </source>
</evidence>
<evidence type="ECO:0008006" key="3">
    <source>
        <dbReference type="Google" id="ProtNLM"/>
    </source>
</evidence>
<gene>
    <name evidence="1" type="ORF">DFJ66_2406</name>
</gene>
<sequence>MTEHDRFPEFVAATGLRDVDVAAGVHDEHVRHEVYLRVLADATPPDDLPIIARVLDDPDQVMAVSAVVRHLDRMGESHPDFDTWADAVLPVLGGREFPTRRVAEWLLYRDLAAGGEPDQDRLREASDWLQRKIADNVTSPVVLEVLAEVGRTKRVRNTAKSKIR</sequence>
<dbReference type="Proteomes" id="UP000272729">
    <property type="component" value="Unassembled WGS sequence"/>
</dbReference>
<reference evidence="1 2" key="1">
    <citation type="submission" date="2018-10" db="EMBL/GenBank/DDBJ databases">
        <title>Sequencing the genomes of 1000 actinobacteria strains.</title>
        <authorList>
            <person name="Klenk H.-P."/>
        </authorList>
    </citation>
    <scope>NUCLEOTIDE SEQUENCE [LARGE SCALE GENOMIC DNA]</scope>
    <source>
        <strain evidence="1 2">DSM 43911</strain>
    </source>
</reference>
<evidence type="ECO:0000313" key="1">
    <source>
        <dbReference type="EMBL" id="RKT69209.1"/>
    </source>
</evidence>
<keyword evidence="2" id="KW-1185">Reference proteome</keyword>
<dbReference type="OrthoDB" id="3542385at2"/>
<dbReference type="RefSeq" id="WP_121220782.1">
    <property type="nucleotide sequence ID" value="NZ_JBIUBA010000002.1"/>
</dbReference>